<accession>A0A941DLG5</accession>
<dbReference type="AlphaFoldDB" id="A0A941DLG5"/>
<keyword evidence="1" id="KW-0831">Ubiquinone biosynthesis</keyword>
<comment type="pathway">
    <text evidence="1">Cofactor biosynthesis; ubiquinone biosynthesis.</text>
</comment>
<evidence type="ECO:0000313" key="4">
    <source>
        <dbReference type="Proteomes" id="UP000680067"/>
    </source>
</evidence>
<comment type="similarity">
    <text evidence="1">Belongs to the UbiJ family.</text>
</comment>
<dbReference type="InterPro" id="IPR003033">
    <property type="entry name" value="SCP2_sterol-bd_dom"/>
</dbReference>
<protein>
    <recommendedName>
        <fullName evidence="1">Ubiquinone biosynthesis accessory factor UbiJ</fullName>
    </recommendedName>
</protein>
<keyword evidence="1" id="KW-0963">Cytoplasm</keyword>
<evidence type="ECO:0000313" key="3">
    <source>
        <dbReference type="EMBL" id="MBR7780951.1"/>
    </source>
</evidence>
<proteinExistence type="inferred from homology"/>
<name>A0A941DLG5_9BURK</name>
<dbReference type="InterPro" id="IPR038989">
    <property type="entry name" value="UbiJ"/>
</dbReference>
<gene>
    <name evidence="1" type="primary">ubiJ</name>
    <name evidence="3" type="ORF">KDM89_02260</name>
</gene>
<organism evidence="3 4">
    <name type="scientific">Undibacterium luofuense</name>
    <dbReference type="NCBI Taxonomy" id="2828733"/>
    <lineage>
        <taxon>Bacteria</taxon>
        <taxon>Pseudomonadati</taxon>
        <taxon>Pseudomonadota</taxon>
        <taxon>Betaproteobacteria</taxon>
        <taxon>Burkholderiales</taxon>
        <taxon>Oxalobacteraceae</taxon>
        <taxon>Undibacterium</taxon>
    </lineage>
</organism>
<comment type="subcellular location">
    <subcellularLocation>
        <location evidence="1">Cytoplasm</location>
    </subcellularLocation>
</comment>
<dbReference type="RefSeq" id="WP_189357089.1">
    <property type="nucleotide sequence ID" value="NZ_JAGSPN010000001.1"/>
</dbReference>
<feature type="domain" description="SCP2" evidence="2">
    <location>
        <begin position="8"/>
        <end position="98"/>
    </location>
</feature>
<comment type="caution">
    <text evidence="3">The sequence shown here is derived from an EMBL/GenBank/DDBJ whole genome shotgun (WGS) entry which is preliminary data.</text>
</comment>
<dbReference type="EMBL" id="JAGSPN010000001">
    <property type="protein sequence ID" value="MBR7780951.1"/>
    <property type="molecule type" value="Genomic_DNA"/>
</dbReference>
<sequence length="191" mass="21550">MISAAPFINHLLARDDRARHMLQAHAGKSVCADLQSFRIHLLITADGYLQNAGTEQQASVTIHIQPSDLPAMLQQRERAFSYVRIDGDADLANTVSALSDTLRWDAEADLSKVFGDIAAVRMTAGAKQLWQHAGQAHQRLQENVAEYLLEEKQVLVRPAEVRQQGQQIQKTRDDTERLLKRIERLERSRSC</sequence>
<dbReference type="GO" id="GO:0005737">
    <property type="term" value="C:cytoplasm"/>
    <property type="evidence" value="ECO:0007669"/>
    <property type="project" value="UniProtKB-SubCell"/>
</dbReference>
<dbReference type="HAMAP" id="MF_02215">
    <property type="entry name" value="UbiJ"/>
    <property type="match status" value="1"/>
</dbReference>
<keyword evidence="4" id="KW-1185">Reference proteome</keyword>
<dbReference type="PANTHER" id="PTHR38693:SF1">
    <property type="entry name" value="UBIQUINONE BIOSYNTHESIS ACCESSORY FACTOR UBIJ"/>
    <property type="match status" value="1"/>
</dbReference>
<comment type="function">
    <text evidence="1">Required for ubiquinone (coenzyme Q) biosynthesis. Binds hydrophobic ubiquinone biosynthetic intermediates via its SCP2 domain and is essential for the stability of the Ubi complex. May constitute a docking platform where Ubi enzymes assemble and access their SCP2-bound polyprenyl substrates.</text>
</comment>
<evidence type="ECO:0000256" key="1">
    <source>
        <dbReference type="HAMAP-Rule" id="MF_02215"/>
    </source>
</evidence>
<dbReference type="Pfam" id="PF02036">
    <property type="entry name" value="SCP2"/>
    <property type="match status" value="1"/>
</dbReference>
<dbReference type="PANTHER" id="PTHR38693">
    <property type="entry name" value="UBIQUINONE BIOSYNTHESIS PROTEIN UBIJ"/>
    <property type="match status" value="1"/>
</dbReference>
<dbReference type="GO" id="GO:0006744">
    <property type="term" value="P:ubiquinone biosynthetic process"/>
    <property type="evidence" value="ECO:0007669"/>
    <property type="project" value="UniProtKB-UniRule"/>
</dbReference>
<dbReference type="Proteomes" id="UP000680067">
    <property type="component" value="Unassembled WGS sequence"/>
</dbReference>
<evidence type="ECO:0000259" key="2">
    <source>
        <dbReference type="Pfam" id="PF02036"/>
    </source>
</evidence>
<reference evidence="3" key="1">
    <citation type="submission" date="2021-04" db="EMBL/GenBank/DDBJ databases">
        <title>novel species isolated from subtropical streams in China.</title>
        <authorList>
            <person name="Lu H."/>
        </authorList>
    </citation>
    <scope>NUCLEOTIDE SEQUENCE</scope>
    <source>
        <strain evidence="3">LFS511W</strain>
    </source>
</reference>